<dbReference type="InterPro" id="IPR051612">
    <property type="entry name" value="Teichoic_Acid_Biosynth"/>
</dbReference>
<dbReference type="Gene3D" id="3.40.50.12580">
    <property type="match status" value="1"/>
</dbReference>
<dbReference type="Gene3D" id="3.40.50.11820">
    <property type="match status" value="1"/>
</dbReference>
<keyword evidence="5" id="KW-0777">Teichoic acid biosynthesis</keyword>
<dbReference type="PANTHER" id="PTHR37316:SF3">
    <property type="entry name" value="TEICHOIC ACID GLYCEROL-PHOSPHATE TRANSFERASE"/>
    <property type="match status" value="1"/>
</dbReference>
<keyword evidence="4" id="KW-0808">Transferase</keyword>
<evidence type="ECO:0000256" key="7">
    <source>
        <dbReference type="SAM" id="MobiDB-lite"/>
    </source>
</evidence>
<dbReference type="SUPFAM" id="SSF53756">
    <property type="entry name" value="UDP-Glycosyltransferase/glycogen phosphorylase"/>
    <property type="match status" value="1"/>
</dbReference>
<evidence type="ECO:0000256" key="1">
    <source>
        <dbReference type="ARBA" id="ARBA00004202"/>
    </source>
</evidence>
<protein>
    <recommendedName>
        <fullName evidence="10">CDP-glycerol glycerophosphotransferase</fullName>
    </recommendedName>
</protein>
<evidence type="ECO:0000256" key="3">
    <source>
        <dbReference type="ARBA" id="ARBA00022475"/>
    </source>
</evidence>
<proteinExistence type="inferred from homology"/>
<reference evidence="8 9" key="1">
    <citation type="journal article" date="2019" name="Int. J. Syst. Evol. Microbiol.">
        <title>The Global Catalogue of Microorganisms (GCM) 10K type strain sequencing project: providing services to taxonomists for standard genome sequencing and annotation.</title>
        <authorList>
            <consortium name="The Broad Institute Genomics Platform"/>
            <consortium name="The Broad Institute Genome Sequencing Center for Infectious Disease"/>
            <person name="Wu L."/>
            <person name="Ma J."/>
        </authorList>
    </citation>
    <scope>NUCLEOTIDE SEQUENCE [LARGE SCALE GENOMIC DNA]</scope>
    <source>
        <strain evidence="8 9">JCM 15672</strain>
    </source>
</reference>
<keyword evidence="3" id="KW-1003">Cell membrane</keyword>
<dbReference type="Gene3D" id="1.10.150.400">
    <property type="match status" value="1"/>
</dbReference>
<evidence type="ECO:0000256" key="6">
    <source>
        <dbReference type="ARBA" id="ARBA00023136"/>
    </source>
</evidence>
<dbReference type="SUPFAM" id="SSF56784">
    <property type="entry name" value="HAD-like"/>
    <property type="match status" value="1"/>
</dbReference>
<dbReference type="PANTHER" id="PTHR37316">
    <property type="entry name" value="TEICHOIC ACID GLYCEROL-PHOSPHATE PRIMASE"/>
    <property type="match status" value="1"/>
</dbReference>
<name>A0ABN2UNH8_9MICO</name>
<comment type="similarity">
    <text evidence="2">Belongs to the CDP-glycerol glycerophosphotransferase family.</text>
</comment>
<sequence>MTRKPFPVRPNHRNRRIWLFNAADYAGNPKWLFEYVNRHRPDIEAYWITDSPATLRRVRRRGFRAIAFLGERSRRIQRSAGIFVVNQVKERIPADLTGVVLLNLWHGVGVKKVERAMTGGYLMPRIAGKYIRNNRAYRESQLFLVTSPAMEAHFARQIDFDESQVIRAGYPQNAYRRLHGPVATFDHDLRGSRGLPPETRIVLYAPTFRLSGNDEFVRRAIPDMDRVIARLEEHGLMLVLKMHPHLATDRDFLDLKARYGDHPRLVFWDNAEDVYEVFDQVDTAIVDYSSIHYDLMAAGVTRFVRYAFDLGEPGTLEPGLDYLSSSCGTLVTSFDELVPALGRDHAVDPAELARLTDLFWAYDDDDTFGRIVAHALAYEVRDVELPTLHSFDVFDTVIHRRAVAPRSIAFAVQQRAESSEIGLPAYLVRRFVEVRAHAESALREARRKDPRNAETMRFEISLDEIYARIGELFDLADEQVASLMAWEVEFELANVMPNAAMVERVRGLVEAGETVVLISDMYLPSEVVRRMLAQADPVLAEVPLYVSSDHGVQKSTGWLFVQVYLDLGYDFAEWRHTGDNAHADIEMASRLGISATACETPRFDAYEKALTTAVPTHDGYLLAGMMRAARAAGLTGAELFAYRTVSLSLVPYVMWAVQDAVERGYETLYFISRDGHHLKRIADAVIRHRGLDLRTAYIHGSRRAWRLASQLDGVDDDTFAPHGSFGGVRTFGGLVAAARLDERELLELFPEFQRYRRMPRFDAHTAATIVEALRSSAEYRRRLERIAAEDRELTTRYLLQEIDTSERFAFVEYWGRGYTQDCLVRLLEHATGRETDAPFYYARSIYPSEGAAVRHNYTSAAYSLLLIESVFANLPYGTTEGYTEVDGRVRHVAAERDHHSELREAIERMLPRFVDDLLELPAIDLERLARDAFRFGFEHFRTSAASPEYVEFLAPLRDAVELGSVEREFAPRLTVADFVAFLRGRPVGEITRSMPMSMARSTGLAPALFRLQKEVGFRRVVKARARAVRALAMRVRPVTGELELGPFVNPPVHQQDAGSEPTAEERTAVPV</sequence>
<dbReference type="Pfam" id="PF04464">
    <property type="entry name" value="Glyphos_transf"/>
    <property type="match status" value="1"/>
</dbReference>
<comment type="caution">
    <text evidence="8">The sequence shown here is derived from an EMBL/GenBank/DDBJ whole genome shotgun (WGS) entry which is preliminary data.</text>
</comment>
<dbReference type="Gene3D" id="3.40.50.1000">
    <property type="entry name" value="HAD superfamily/HAD-like"/>
    <property type="match status" value="1"/>
</dbReference>
<evidence type="ECO:0000313" key="9">
    <source>
        <dbReference type="Proteomes" id="UP001501196"/>
    </source>
</evidence>
<dbReference type="EMBL" id="BAAAPW010000004">
    <property type="protein sequence ID" value="GAA2040714.1"/>
    <property type="molecule type" value="Genomic_DNA"/>
</dbReference>
<comment type="subcellular location">
    <subcellularLocation>
        <location evidence="1">Cell membrane</location>
        <topology evidence="1">Peripheral membrane protein</topology>
    </subcellularLocation>
</comment>
<dbReference type="InterPro" id="IPR023214">
    <property type="entry name" value="HAD_sf"/>
</dbReference>
<dbReference type="InterPro" id="IPR007554">
    <property type="entry name" value="Glycerophosphate_synth"/>
</dbReference>
<organism evidence="8 9">
    <name type="scientific">Agromyces tropicus</name>
    <dbReference type="NCBI Taxonomy" id="555371"/>
    <lineage>
        <taxon>Bacteria</taxon>
        <taxon>Bacillati</taxon>
        <taxon>Actinomycetota</taxon>
        <taxon>Actinomycetes</taxon>
        <taxon>Micrococcales</taxon>
        <taxon>Microbacteriaceae</taxon>
        <taxon>Agromyces</taxon>
    </lineage>
</organism>
<keyword evidence="6" id="KW-0472">Membrane</keyword>
<dbReference type="Proteomes" id="UP001501196">
    <property type="component" value="Unassembled WGS sequence"/>
</dbReference>
<evidence type="ECO:0000256" key="4">
    <source>
        <dbReference type="ARBA" id="ARBA00022679"/>
    </source>
</evidence>
<dbReference type="InterPro" id="IPR043149">
    <property type="entry name" value="TagF_N"/>
</dbReference>
<dbReference type="InterPro" id="IPR036412">
    <property type="entry name" value="HAD-like_sf"/>
</dbReference>
<evidence type="ECO:0008006" key="10">
    <source>
        <dbReference type="Google" id="ProtNLM"/>
    </source>
</evidence>
<keyword evidence="9" id="KW-1185">Reference proteome</keyword>
<feature type="region of interest" description="Disordered" evidence="7">
    <location>
        <begin position="1049"/>
        <end position="1071"/>
    </location>
</feature>
<evidence type="ECO:0000313" key="8">
    <source>
        <dbReference type="EMBL" id="GAA2040714.1"/>
    </source>
</evidence>
<gene>
    <name evidence="8" type="ORF">GCM10009819_27860</name>
</gene>
<evidence type="ECO:0000256" key="5">
    <source>
        <dbReference type="ARBA" id="ARBA00022944"/>
    </source>
</evidence>
<accession>A0ABN2UNH8</accession>
<dbReference type="InterPro" id="IPR043148">
    <property type="entry name" value="TagF_C"/>
</dbReference>
<evidence type="ECO:0000256" key="2">
    <source>
        <dbReference type="ARBA" id="ARBA00010488"/>
    </source>
</evidence>